<keyword evidence="4" id="KW-1185">Reference proteome</keyword>
<proteinExistence type="predicted"/>
<dbReference type="EMBL" id="MOAM01000035">
    <property type="protein sequence ID" value="ROL64756.1"/>
    <property type="molecule type" value="Genomic_DNA"/>
</dbReference>
<accession>A0A423CZL2</accession>
<dbReference type="InterPro" id="IPR009739">
    <property type="entry name" value="LprI-like_N"/>
</dbReference>
<evidence type="ECO:0000313" key="3">
    <source>
        <dbReference type="EMBL" id="ROL64756.1"/>
    </source>
</evidence>
<protein>
    <recommendedName>
        <fullName evidence="2">Lysozyme inhibitor LprI-like N-terminal domain-containing protein</fullName>
    </recommendedName>
</protein>
<dbReference type="AlphaFoldDB" id="A0A423CZL2"/>
<dbReference type="PANTHER" id="PTHR39176">
    <property type="entry name" value="PERIPLASMIC PROTEIN-RELATED"/>
    <property type="match status" value="1"/>
</dbReference>
<dbReference type="Proteomes" id="UP000285286">
    <property type="component" value="Unassembled WGS sequence"/>
</dbReference>
<gene>
    <name evidence="3" type="ORF">BHU25_23040</name>
</gene>
<sequence>MYRLISAGFGVLLALATPAQASSLCPGANTEVQMLECMQRSLKKSDRQLNQLYQELVTRFKDEGASPGRPTQDVALKKAQRTWIAFRDASCELETYESVGGSGYATIHTHCLLKQTQARVQYLKRISGMP</sequence>
<evidence type="ECO:0000256" key="1">
    <source>
        <dbReference type="SAM" id="SignalP"/>
    </source>
</evidence>
<feature type="domain" description="Lysozyme inhibitor LprI-like N-terminal" evidence="2">
    <location>
        <begin position="28"/>
        <end position="123"/>
    </location>
</feature>
<evidence type="ECO:0000259" key="2">
    <source>
        <dbReference type="Pfam" id="PF07007"/>
    </source>
</evidence>
<dbReference type="RefSeq" id="WP_123567599.1">
    <property type="nucleotide sequence ID" value="NZ_MOAM01000035.1"/>
</dbReference>
<reference evidence="3 4" key="1">
    <citation type="submission" date="2016-10" db="EMBL/GenBank/DDBJ databases">
        <title>Comparative genome analysis of multiple Pseudomonas spp. focuses on biocontrol and plant growth promoting traits.</title>
        <authorList>
            <person name="Tao X.-Y."/>
            <person name="Taylor C.G."/>
        </authorList>
    </citation>
    <scope>NUCLEOTIDE SEQUENCE [LARGE SCALE GENOMIC DNA]</scope>
    <source>
        <strain evidence="3 4">15D11</strain>
    </source>
</reference>
<dbReference type="Gene3D" id="1.20.1270.180">
    <property type="match status" value="1"/>
</dbReference>
<keyword evidence="1" id="KW-0732">Signal</keyword>
<dbReference type="PANTHER" id="PTHR39176:SF1">
    <property type="entry name" value="PERIPLASMIC PROTEIN"/>
    <property type="match status" value="1"/>
</dbReference>
<name>A0A423CZL2_9PSED</name>
<organism evidence="3 4">
    <name type="scientific">Pseudomonas vranovensis</name>
    <dbReference type="NCBI Taxonomy" id="321661"/>
    <lineage>
        <taxon>Bacteria</taxon>
        <taxon>Pseudomonadati</taxon>
        <taxon>Pseudomonadota</taxon>
        <taxon>Gammaproteobacteria</taxon>
        <taxon>Pseudomonadales</taxon>
        <taxon>Pseudomonadaceae</taxon>
        <taxon>Pseudomonas</taxon>
    </lineage>
</organism>
<feature type="chain" id="PRO_5019304693" description="Lysozyme inhibitor LprI-like N-terminal domain-containing protein" evidence="1">
    <location>
        <begin position="22"/>
        <end position="130"/>
    </location>
</feature>
<evidence type="ECO:0000313" key="4">
    <source>
        <dbReference type="Proteomes" id="UP000285286"/>
    </source>
</evidence>
<feature type="signal peptide" evidence="1">
    <location>
        <begin position="1"/>
        <end position="21"/>
    </location>
</feature>
<comment type="caution">
    <text evidence="3">The sequence shown here is derived from an EMBL/GenBank/DDBJ whole genome shotgun (WGS) entry which is preliminary data.</text>
</comment>
<dbReference type="Pfam" id="PF07007">
    <property type="entry name" value="LprI"/>
    <property type="match status" value="1"/>
</dbReference>